<dbReference type="Pfam" id="PF05192">
    <property type="entry name" value="MutS_III"/>
    <property type="match status" value="1"/>
</dbReference>
<dbReference type="SMART" id="SM00533">
    <property type="entry name" value="MUTSd"/>
    <property type="match status" value="1"/>
</dbReference>
<dbReference type="GO" id="GO:0006298">
    <property type="term" value="P:mismatch repair"/>
    <property type="evidence" value="ECO:0007669"/>
    <property type="project" value="UniProtKB-UniRule"/>
</dbReference>
<keyword evidence="6 10" id="KW-0238">DNA-binding</keyword>
<dbReference type="InterPro" id="IPR017261">
    <property type="entry name" value="DNA_mismatch_repair_MutS/MSH"/>
</dbReference>
<evidence type="ECO:0000256" key="3">
    <source>
        <dbReference type="ARBA" id="ARBA00022741"/>
    </source>
</evidence>
<keyword evidence="5" id="KW-0067">ATP-binding</keyword>
<dbReference type="NCBIfam" id="TIGR01070">
    <property type="entry name" value="mutS1"/>
    <property type="match status" value="1"/>
</dbReference>
<feature type="coiled-coil region" evidence="11">
    <location>
        <begin position="484"/>
        <end position="518"/>
    </location>
</feature>
<comment type="function">
    <text evidence="8">This protein is involved in the repair of mismatches in DNA. It is possible that it carries out the mismatch recognition step. This protein has a weak ATPase activity.</text>
</comment>
<evidence type="ECO:0000256" key="7">
    <source>
        <dbReference type="ARBA" id="ARBA00023204"/>
    </source>
</evidence>
<dbReference type="PANTHER" id="PTHR11361:SF34">
    <property type="entry name" value="DNA MISMATCH REPAIR PROTEIN MSH1, MITOCHONDRIAL"/>
    <property type="match status" value="1"/>
</dbReference>
<accession>A0A348MN24</accession>
<keyword evidence="4 10" id="KW-0227">DNA damage</keyword>
<dbReference type="GO" id="GO:0030983">
    <property type="term" value="F:mismatched DNA binding"/>
    <property type="evidence" value="ECO:0007669"/>
    <property type="project" value="InterPro"/>
</dbReference>
<dbReference type="Pfam" id="PF05190">
    <property type="entry name" value="MutS_IV"/>
    <property type="match status" value="1"/>
</dbReference>
<evidence type="ECO:0000256" key="6">
    <source>
        <dbReference type="ARBA" id="ARBA00023125"/>
    </source>
</evidence>
<dbReference type="PANTHER" id="PTHR11361">
    <property type="entry name" value="DNA MISMATCH REPAIR PROTEIN MUTS FAMILY MEMBER"/>
    <property type="match status" value="1"/>
</dbReference>
<dbReference type="Gene3D" id="1.10.1420.10">
    <property type="match status" value="2"/>
</dbReference>
<evidence type="ECO:0000256" key="1">
    <source>
        <dbReference type="ARBA" id="ARBA00006271"/>
    </source>
</evidence>
<dbReference type="Proteomes" id="UP000262454">
    <property type="component" value="Unassembled WGS sequence"/>
</dbReference>
<proteinExistence type="inferred from homology"/>
<dbReference type="SUPFAM" id="SSF52540">
    <property type="entry name" value="P-loop containing nucleoside triphosphate hydrolases"/>
    <property type="match status" value="1"/>
</dbReference>
<dbReference type="InterPro" id="IPR036187">
    <property type="entry name" value="DNA_mismatch_repair_MutS_sf"/>
</dbReference>
<evidence type="ECO:0000256" key="8">
    <source>
        <dbReference type="ARBA" id="ARBA00024647"/>
    </source>
</evidence>
<comment type="similarity">
    <text evidence="1 10">Belongs to the DNA mismatch repair MutS family.</text>
</comment>
<dbReference type="InterPro" id="IPR007861">
    <property type="entry name" value="DNA_mismatch_repair_MutS_clamp"/>
</dbReference>
<dbReference type="SUPFAM" id="SSF53150">
    <property type="entry name" value="DNA repair protein MutS, domain II"/>
    <property type="match status" value="1"/>
</dbReference>
<dbReference type="Pfam" id="PF01624">
    <property type="entry name" value="MutS_I"/>
    <property type="match status" value="1"/>
</dbReference>
<organism evidence="13 14">
    <name type="scientific">candidate division WOR-3 bacterium</name>
    <dbReference type="NCBI Taxonomy" id="2052148"/>
    <lineage>
        <taxon>Bacteria</taxon>
        <taxon>Bacteria division WOR-3</taxon>
    </lineage>
</organism>
<evidence type="ECO:0000256" key="5">
    <source>
        <dbReference type="ARBA" id="ARBA00022840"/>
    </source>
</evidence>
<dbReference type="CDD" id="cd03284">
    <property type="entry name" value="ABC_MutS1"/>
    <property type="match status" value="1"/>
</dbReference>
<evidence type="ECO:0000256" key="9">
    <source>
        <dbReference type="NCBIfam" id="TIGR01070"/>
    </source>
</evidence>
<evidence type="ECO:0000259" key="12">
    <source>
        <dbReference type="PROSITE" id="PS00486"/>
    </source>
</evidence>
<dbReference type="FunFam" id="3.40.50.300:FF:000870">
    <property type="entry name" value="MutS protein homolog 4"/>
    <property type="match status" value="1"/>
</dbReference>
<dbReference type="InterPro" id="IPR036678">
    <property type="entry name" value="MutS_con_dom_sf"/>
</dbReference>
<comment type="caution">
    <text evidence="13">The sequence shown here is derived from an EMBL/GenBank/DDBJ whole genome shotgun (WGS) entry which is preliminary data.</text>
</comment>
<sequence length="856" mass="99291">MENDMKDKDVPILKQYKEIKSNFYDSILLFRMGDFYETFYDDAKFISSFLNITLTSREYGKDRVPLAGFPIKSADQYIRKLVESGKKIAIADQLEEPNKNVKLVKRGVVEVLTPGTIMRESLLSEKENNFFALTYIDDEKNVVSTLDISTGDVFIYDFKGDENMLDFLRGKDIKEIVSNRKLKVDEKEVKVIDETFFNFEECFGVLKNHFGMDRIERIKKMDEKLVVASGALLSFIKETYSTSLEQVKNIEYVDLSKRMVLDSQTLKNLEIFSRSNGEYENSFLHSIDRTKTPMGGRALREILKSPFYEKNSINKSYENIERMLLKYDLLKSLKELLSNVGDVERINARIISKRATPRCLVNLKESLKNTLKISEIVENLSLDIERIDRNIVERVIQIIDISIDENVVLDGGKEKFFKSGFDPEYDRLKELSLESSKSIYMMEDEEKKRTGINNLRIGYSTVMGYYIEITNSNLDRVPKDYIRKQTLKNSERFVNEKLKQYEIEILTAEERLNKIERELYDKLIERLSFYYIDLKKVSTFIGKVDLLYSYTLLSYENDYVKPEIGDFYELFIEDGRHPVIEIVNRNERFIPNSLYMDDKRSLILLTGPNMSGKSTYLRQNALIILMAHIGLFVPAKKAKIPLTDRIFTRIGASDDLSKGVSTFMAEMLECSNIIENMTEKSFIVLDEIGRGTSTFDGLSIAWAIIEYIHNLKGSPKTLFATHYHELTELKSKLPKMFNMTAKVRKYDDRIVFLKKVVEGSSDESYGIEVAKMAGLPKEITDNASQILSLLKESEMNVKEKMRDVSQLSLFRSSKENEKYEEIIKMISEKDVENLTPIESLLFLNDVKRKIEKIEED</sequence>
<dbReference type="SMART" id="SM00534">
    <property type="entry name" value="MUTSac"/>
    <property type="match status" value="1"/>
</dbReference>
<evidence type="ECO:0000313" key="14">
    <source>
        <dbReference type="Proteomes" id="UP000262454"/>
    </source>
</evidence>
<evidence type="ECO:0000256" key="10">
    <source>
        <dbReference type="RuleBase" id="RU003756"/>
    </source>
</evidence>
<dbReference type="InterPro" id="IPR045076">
    <property type="entry name" value="MutS"/>
</dbReference>
<evidence type="ECO:0000256" key="11">
    <source>
        <dbReference type="SAM" id="Coils"/>
    </source>
</evidence>
<dbReference type="InterPro" id="IPR027417">
    <property type="entry name" value="P-loop_NTPase"/>
</dbReference>
<dbReference type="AlphaFoldDB" id="A0A348MN24"/>
<dbReference type="InterPro" id="IPR007860">
    <property type="entry name" value="DNA_mmatch_repair_MutS_con_dom"/>
</dbReference>
<keyword evidence="3 10" id="KW-0547">Nucleotide-binding</keyword>
<dbReference type="PROSITE" id="PS00486">
    <property type="entry name" value="DNA_MISMATCH_REPAIR_2"/>
    <property type="match status" value="1"/>
</dbReference>
<evidence type="ECO:0000256" key="4">
    <source>
        <dbReference type="ARBA" id="ARBA00022763"/>
    </source>
</evidence>
<dbReference type="SUPFAM" id="SSF55271">
    <property type="entry name" value="DNA repair protein MutS, domain I"/>
    <property type="match status" value="1"/>
</dbReference>
<reference evidence="13 14" key="1">
    <citation type="journal article" date="2018" name="Nat. Biotechnol.">
        <title>A standardized bacterial taxonomy based on genome phylogeny substantially revises the tree of life.</title>
        <authorList>
            <person name="Parks D.H."/>
            <person name="Chuvochina M."/>
            <person name="Waite D.W."/>
            <person name="Rinke C."/>
            <person name="Skarshewski A."/>
            <person name="Chaumeil P.A."/>
            <person name="Hugenholtz P."/>
        </authorList>
    </citation>
    <scope>NUCLEOTIDE SEQUENCE [LARGE SCALE GENOMIC DNA]</scope>
    <source>
        <strain evidence="13">UBA7921</strain>
    </source>
</reference>
<keyword evidence="7 10" id="KW-0234">DNA repair</keyword>
<dbReference type="GO" id="GO:0005524">
    <property type="term" value="F:ATP binding"/>
    <property type="evidence" value="ECO:0007669"/>
    <property type="project" value="UniProtKB-UniRule"/>
</dbReference>
<dbReference type="GO" id="GO:0140664">
    <property type="term" value="F:ATP-dependent DNA damage sensor activity"/>
    <property type="evidence" value="ECO:0007669"/>
    <property type="project" value="InterPro"/>
</dbReference>
<dbReference type="PIRSF" id="PIRSF037677">
    <property type="entry name" value="DNA_mis_repair_Msh6"/>
    <property type="match status" value="1"/>
</dbReference>
<dbReference type="Gene3D" id="3.40.1170.10">
    <property type="entry name" value="DNA repair protein MutS, domain I"/>
    <property type="match status" value="1"/>
</dbReference>
<dbReference type="SUPFAM" id="SSF48334">
    <property type="entry name" value="DNA repair protein MutS, domain III"/>
    <property type="match status" value="1"/>
</dbReference>
<dbReference type="InterPro" id="IPR000432">
    <property type="entry name" value="DNA_mismatch_repair_MutS_C"/>
</dbReference>
<dbReference type="InterPro" id="IPR016151">
    <property type="entry name" value="DNA_mismatch_repair_MutS_N"/>
</dbReference>
<dbReference type="Gene3D" id="3.40.50.300">
    <property type="entry name" value="P-loop containing nucleotide triphosphate hydrolases"/>
    <property type="match status" value="1"/>
</dbReference>
<evidence type="ECO:0000313" key="13">
    <source>
        <dbReference type="EMBL" id="HAF08450.1"/>
    </source>
</evidence>
<dbReference type="InterPro" id="IPR007695">
    <property type="entry name" value="DNA_mismatch_repair_MutS-lik_N"/>
</dbReference>
<dbReference type="Gene3D" id="3.30.420.110">
    <property type="entry name" value="MutS, connector domain"/>
    <property type="match status" value="1"/>
</dbReference>
<feature type="domain" description="DNA mismatch repair proteins mutS family" evidence="12">
    <location>
        <begin position="681"/>
        <end position="697"/>
    </location>
</feature>
<dbReference type="GO" id="GO:0005829">
    <property type="term" value="C:cytosol"/>
    <property type="evidence" value="ECO:0007669"/>
    <property type="project" value="TreeGrafter"/>
</dbReference>
<protein>
    <recommendedName>
        <fullName evidence="2 9">DNA mismatch repair protein MutS</fullName>
    </recommendedName>
</protein>
<gene>
    <name evidence="13" type="ORF">DCG82_08625</name>
</gene>
<dbReference type="Pfam" id="PF05188">
    <property type="entry name" value="MutS_II"/>
    <property type="match status" value="1"/>
</dbReference>
<dbReference type="Pfam" id="PF00488">
    <property type="entry name" value="MutS_V"/>
    <property type="match status" value="1"/>
</dbReference>
<dbReference type="EMBL" id="DMCX01000053">
    <property type="protein sequence ID" value="HAF08450.1"/>
    <property type="molecule type" value="Genomic_DNA"/>
</dbReference>
<evidence type="ECO:0000256" key="2">
    <source>
        <dbReference type="ARBA" id="ARBA00021982"/>
    </source>
</evidence>
<dbReference type="InterPro" id="IPR007696">
    <property type="entry name" value="DNA_mismatch_repair_MutS_core"/>
</dbReference>
<dbReference type="InterPro" id="IPR005748">
    <property type="entry name" value="DNA_mismatch_repair_MutS"/>
</dbReference>
<dbReference type="NCBIfam" id="NF003810">
    <property type="entry name" value="PRK05399.1"/>
    <property type="match status" value="1"/>
</dbReference>
<keyword evidence="11" id="KW-0175">Coiled coil</keyword>
<name>A0A348MN24_UNCW3</name>